<dbReference type="OrthoDB" id="548867at2759"/>
<protein>
    <recommendedName>
        <fullName evidence="4">SH3 domain-containing protein</fullName>
    </recommendedName>
</protein>
<accession>A0A8H7GWU2</accession>
<reference evidence="5" key="1">
    <citation type="submission" date="2020-10" db="EMBL/GenBank/DDBJ databases">
        <title>The Whole-Genome Sequence of Metschnikowia persimmonesis, a Novel Endophytic Yeast Species Isolated from Medicinal Plant Diospyros kaki Thumb.</title>
        <authorList>
            <person name="Rahmat E."/>
            <person name="Kang Y."/>
        </authorList>
    </citation>
    <scope>NUCLEOTIDE SEQUENCE</scope>
    <source>
        <strain evidence="5">KIOM G15050</strain>
    </source>
</reference>
<dbReference type="Pfam" id="PF14604">
    <property type="entry name" value="SH3_9"/>
    <property type="match status" value="1"/>
</dbReference>
<evidence type="ECO:0000256" key="2">
    <source>
        <dbReference type="PROSITE-ProRule" id="PRU00192"/>
    </source>
</evidence>
<name>A0A8H7GWU2_9ASCO</name>
<gene>
    <name evidence="5" type="ORF">HF325_001595</name>
</gene>
<dbReference type="PROSITE" id="PS50002">
    <property type="entry name" value="SH3"/>
    <property type="match status" value="1"/>
</dbReference>
<dbReference type="EMBL" id="JACBPP010000002">
    <property type="protein sequence ID" value="KAF8004147.1"/>
    <property type="molecule type" value="Genomic_DNA"/>
</dbReference>
<evidence type="ECO:0000313" key="6">
    <source>
        <dbReference type="Proteomes" id="UP000649328"/>
    </source>
</evidence>
<sequence length="523" mass="58570">MSSSLFSSRLQKSTRNLKKFAISSPLHVTPPLLQQSSFGPTKLPGWTVVLKARFAFDAQAIPEMSLEQGDHVRLLERPGNGWLKVQRIREIGEGLVPALYLEIALNDPECPVSDEWLRDYQPPLTARNGVTLVKVRYAYLSSCDNFWYRMDVVHNSGRTTYCAMFHEDFVALQTMLLPKEPVEGLHLHLPKKQHAILPNLRNTLRSEASIRTQGIMVLSLDNFVQTLYTHLQSCSNNSIGEYIENHCTRKIHVRSGEIPPNEEALATSLVEGSVRVCGGPEPTRNNSFSPTLPLPPIEDESEPKPDTLPFAVNLPYTAANMKYLSYLNQSQNLLTPSSLKKRSQRQLRPVSTRTIASLNSLIDSYADMGLDECSSEYEEEEEQPSEDDTDSDEFQDLFQEFEDTNAEQMPLSPLKLAGSACSETRRDTFSLQLASFKNSLKSMLSEYGLECNTSSMTINTDGHEPVTPTLGNPVAHPSVKVLSEFDLSPLEPKKHRVLLNRSTDDMPTSKFSWDALAHSEGPV</sequence>
<evidence type="ECO:0000313" key="5">
    <source>
        <dbReference type="EMBL" id="KAF8004147.1"/>
    </source>
</evidence>
<dbReference type="GO" id="GO:0035091">
    <property type="term" value="F:phosphatidylinositol binding"/>
    <property type="evidence" value="ECO:0007669"/>
    <property type="project" value="InterPro"/>
</dbReference>
<dbReference type="InterPro" id="IPR001452">
    <property type="entry name" value="SH3_domain"/>
</dbReference>
<dbReference type="InterPro" id="IPR036028">
    <property type="entry name" value="SH3-like_dom_sf"/>
</dbReference>
<feature type="domain" description="SH3" evidence="4">
    <location>
        <begin position="45"/>
        <end position="106"/>
    </location>
</feature>
<evidence type="ECO:0000256" key="1">
    <source>
        <dbReference type="ARBA" id="ARBA00022443"/>
    </source>
</evidence>
<dbReference type="SUPFAM" id="SSF50044">
    <property type="entry name" value="SH3-domain"/>
    <property type="match status" value="1"/>
</dbReference>
<dbReference type="Gene3D" id="3.30.1520.10">
    <property type="entry name" value="Phox-like domain"/>
    <property type="match status" value="1"/>
</dbReference>
<evidence type="ECO:0000256" key="3">
    <source>
        <dbReference type="SAM" id="MobiDB-lite"/>
    </source>
</evidence>
<organism evidence="5 6">
    <name type="scientific">Metschnikowia pulcherrima</name>
    <dbReference type="NCBI Taxonomy" id="27326"/>
    <lineage>
        <taxon>Eukaryota</taxon>
        <taxon>Fungi</taxon>
        <taxon>Dikarya</taxon>
        <taxon>Ascomycota</taxon>
        <taxon>Saccharomycotina</taxon>
        <taxon>Pichiomycetes</taxon>
        <taxon>Metschnikowiaceae</taxon>
        <taxon>Metschnikowia</taxon>
    </lineage>
</organism>
<keyword evidence="1 2" id="KW-0728">SH3 domain</keyword>
<comment type="caution">
    <text evidence="5">The sequence shown here is derived from an EMBL/GenBank/DDBJ whole genome shotgun (WGS) entry which is preliminary data.</text>
</comment>
<evidence type="ECO:0000259" key="4">
    <source>
        <dbReference type="PROSITE" id="PS50002"/>
    </source>
</evidence>
<feature type="region of interest" description="Disordered" evidence="3">
    <location>
        <begin position="280"/>
        <end position="304"/>
    </location>
</feature>
<keyword evidence="6" id="KW-1185">Reference proteome</keyword>
<dbReference type="AlphaFoldDB" id="A0A8H7GWU2"/>
<dbReference type="InterPro" id="IPR036871">
    <property type="entry name" value="PX_dom_sf"/>
</dbReference>
<proteinExistence type="predicted"/>
<dbReference type="Proteomes" id="UP000649328">
    <property type="component" value="Unassembled WGS sequence"/>
</dbReference>
<dbReference type="Gene3D" id="2.30.30.40">
    <property type="entry name" value="SH3 Domains"/>
    <property type="match status" value="1"/>
</dbReference>
<dbReference type="SMART" id="SM00326">
    <property type="entry name" value="SH3"/>
    <property type="match status" value="1"/>
</dbReference>